<dbReference type="AlphaFoldDB" id="B3DV93"/>
<dbReference type="Proteomes" id="UP000009149">
    <property type="component" value="Chromosome"/>
</dbReference>
<sequence>MIAVRIQCRSFFILLLYLLYEIGRMIFMTWNPVQDFL</sequence>
<evidence type="ECO:0000313" key="2">
    <source>
        <dbReference type="EMBL" id="ACD83246.1"/>
    </source>
</evidence>
<name>B3DV93_METI4</name>
<proteinExistence type="predicted"/>
<keyword evidence="1" id="KW-0472">Membrane</keyword>
<evidence type="ECO:0000256" key="1">
    <source>
        <dbReference type="SAM" id="Phobius"/>
    </source>
</evidence>
<keyword evidence="1" id="KW-0812">Transmembrane</keyword>
<gene>
    <name evidence="2" type="ordered locus">Minf_1191</name>
</gene>
<reference evidence="2 3" key="1">
    <citation type="journal article" date="2008" name="Biol. Direct">
        <title>Complete genome sequence of the extremely acidophilic methanotroph isolate V4, Methylacidiphilum infernorum, a representative of the bacterial phylum Verrucomicrobia.</title>
        <authorList>
            <person name="Hou S."/>
            <person name="Makarova K.S."/>
            <person name="Saw J.H."/>
            <person name="Senin P."/>
            <person name="Ly B.V."/>
            <person name="Zhou Z."/>
            <person name="Ren Y."/>
            <person name="Wang J."/>
            <person name="Galperin M.Y."/>
            <person name="Omelchenko M.V."/>
            <person name="Wolf Y.I."/>
            <person name="Yutin N."/>
            <person name="Koonin E.V."/>
            <person name="Stott M.B."/>
            <person name="Mountain B.W."/>
            <person name="Crowe M.A."/>
            <person name="Smirnova A.V."/>
            <person name="Dunfield P.F."/>
            <person name="Feng L."/>
            <person name="Wang L."/>
            <person name="Alam M."/>
        </authorList>
    </citation>
    <scope>NUCLEOTIDE SEQUENCE [LARGE SCALE GENOMIC DNA]</scope>
    <source>
        <strain evidence="3">Isolate V4</strain>
    </source>
</reference>
<keyword evidence="1" id="KW-1133">Transmembrane helix</keyword>
<dbReference type="HOGENOM" id="CLU_3345799_0_0_0"/>
<protein>
    <submittedName>
        <fullName evidence="2">Uncharacterized protein</fullName>
    </submittedName>
</protein>
<organism evidence="2 3">
    <name type="scientific">Methylacidiphilum infernorum (isolate V4)</name>
    <name type="common">Methylokorus infernorum (strain V4)</name>
    <dbReference type="NCBI Taxonomy" id="481448"/>
    <lineage>
        <taxon>Bacteria</taxon>
        <taxon>Pseudomonadati</taxon>
        <taxon>Verrucomicrobiota</taxon>
        <taxon>Methylacidiphilae</taxon>
        <taxon>Methylacidiphilales</taxon>
        <taxon>Methylacidiphilaceae</taxon>
        <taxon>Methylacidiphilum (ex Ratnadevi et al. 2023)</taxon>
    </lineage>
</organism>
<dbReference type="EMBL" id="CP000975">
    <property type="protein sequence ID" value="ACD83246.1"/>
    <property type="molecule type" value="Genomic_DNA"/>
</dbReference>
<dbReference type="KEGG" id="min:Minf_1191"/>
<feature type="transmembrane region" description="Helical" evidence="1">
    <location>
        <begin position="12"/>
        <end position="30"/>
    </location>
</feature>
<evidence type="ECO:0000313" key="3">
    <source>
        <dbReference type="Proteomes" id="UP000009149"/>
    </source>
</evidence>
<accession>B3DV93</accession>